<feature type="binding site" description="axial binding residue" evidence="11">
    <location>
        <position position="254"/>
    </location>
    <ligand>
        <name>heme b</name>
        <dbReference type="ChEBI" id="CHEBI:60344"/>
        <label>1</label>
    </ligand>
    <ligandPart>
        <name>Fe</name>
        <dbReference type="ChEBI" id="CHEBI:18248"/>
    </ligandPart>
</feature>
<evidence type="ECO:0000256" key="1">
    <source>
        <dbReference type="ARBA" id="ARBA00004141"/>
    </source>
</evidence>
<evidence type="ECO:0000256" key="9">
    <source>
        <dbReference type="ARBA" id="ARBA00053871"/>
    </source>
</evidence>
<evidence type="ECO:0000256" key="13">
    <source>
        <dbReference type="SAM" id="Phobius"/>
    </source>
</evidence>
<evidence type="ECO:0000256" key="11">
    <source>
        <dbReference type="PIRSR" id="PIRSR037471-1"/>
    </source>
</evidence>
<feature type="transmembrane region" description="Helical" evidence="13">
    <location>
        <begin position="319"/>
        <end position="342"/>
    </location>
</feature>
<comment type="subcellular location">
    <subcellularLocation>
        <location evidence="1">Membrane</location>
        <topology evidence="1">Multi-pass membrane protein</topology>
    </subcellularLocation>
</comment>
<dbReference type="InterPro" id="IPR006593">
    <property type="entry name" value="Cyt_b561/ferric_Rdtase_TM"/>
</dbReference>
<dbReference type="GO" id="GO:0016020">
    <property type="term" value="C:membrane"/>
    <property type="evidence" value="ECO:0007669"/>
    <property type="project" value="UniProtKB-SubCell"/>
</dbReference>
<name>A0A6V7Q443_ANACO</name>
<comment type="function">
    <text evidence="9">May act as a catecholamine-responsive trans-membrane electron transporter.</text>
</comment>
<dbReference type="InterPro" id="IPR017214">
    <property type="entry name" value="UCP037471"/>
</dbReference>
<reference evidence="17" key="1">
    <citation type="submission" date="2020-07" db="EMBL/GenBank/DDBJ databases">
        <authorList>
            <person name="Lin J."/>
        </authorList>
    </citation>
    <scope>NUCLEOTIDE SEQUENCE</scope>
</reference>
<evidence type="ECO:0000259" key="16">
    <source>
        <dbReference type="PROSITE" id="PS50939"/>
    </source>
</evidence>
<feature type="transmembrane region" description="Helical" evidence="13">
    <location>
        <begin position="354"/>
        <end position="378"/>
    </location>
</feature>
<dbReference type="CDD" id="cd09629">
    <property type="entry name" value="DOMON_CIL1_like"/>
    <property type="match status" value="1"/>
</dbReference>
<keyword evidence="3 13" id="KW-0812">Transmembrane</keyword>
<keyword evidence="6 10" id="KW-0249">Electron transport</keyword>
<proteinExistence type="predicted"/>
<sequence length="406" mass="43541">MMSPMNRPVRTLIVAVLPCLLLVLLLAGPSAAQNCVGESFSNNRLYSLCSSLPELGATLHWTYHPSNATLDVAYRLPSPASGWAAWAINPSGAGMLGANAFLAFQNSSTGAVSVITTVLATSTGYSPAITDEALSFAVHDRSAEFAAGAYTIYATLDLPGNGTAQNTAWQAGTAFSSAGLPSAHPTIGGNILSATRLDFLSGQAVGLSNSRLHRKNIHGVLNAMSWGLLFPLGVIMARYLRVFKSADPAWFYLHIACQCSGYVLGVAGWGLGLKLGSESKGITYYAHRNIGIALFCLATLQVFALLLRPNKDNKYRIYWNVYHHSVGYTVILLSIINIFKGFNILNPADKWKNAYIAVISTLGGIALCLEVITWVIVLRRRSSRSSEKSHHGAANGYGSRQHHAVV</sequence>
<feature type="domain" description="Cytochrome b561" evidence="16">
    <location>
        <begin position="180"/>
        <end position="378"/>
    </location>
</feature>
<feature type="transmembrane region" description="Helical" evidence="13">
    <location>
        <begin position="290"/>
        <end position="307"/>
    </location>
</feature>
<dbReference type="GO" id="GO:0046872">
    <property type="term" value="F:metal ion binding"/>
    <property type="evidence" value="ECO:0007669"/>
    <property type="project" value="UniProtKB-KW"/>
</dbReference>
<keyword evidence="7 13" id="KW-1133">Transmembrane helix</keyword>
<gene>
    <name evidence="17" type="ORF">CB5_LOCUS20917</name>
</gene>
<dbReference type="AlphaFoldDB" id="A0A6V7Q443"/>
<evidence type="ECO:0000256" key="3">
    <source>
        <dbReference type="ARBA" id="ARBA00022692"/>
    </source>
</evidence>
<evidence type="ECO:0000256" key="10">
    <source>
        <dbReference type="PIRNR" id="PIRNR037471"/>
    </source>
</evidence>
<feature type="region of interest" description="Disordered" evidence="12">
    <location>
        <begin position="387"/>
        <end position="406"/>
    </location>
</feature>
<dbReference type="InterPro" id="IPR045265">
    <property type="entry name" value="AIR12_DOMON"/>
</dbReference>
<dbReference type="PANTHER" id="PTHR23130">
    <property type="entry name" value="CYTOCHROME B561 AND DOMON DOMAIN-CONTAINING PROTEIN"/>
    <property type="match status" value="1"/>
</dbReference>
<dbReference type="Pfam" id="PF04526">
    <property type="entry name" value="DUF568"/>
    <property type="match status" value="1"/>
</dbReference>
<dbReference type="EMBL" id="LR862132">
    <property type="protein sequence ID" value="CAD1837706.1"/>
    <property type="molecule type" value="Genomic_DNA"/>
</dbReference>
<dbReference type="FunFam" id="1.20.120.1770:FF:000007">
    <property type="entry name" value="Cytochrome b561 and DOMON domain-containing protein"/>
    <property type="match status" value="1"/>
</dbReference>
<evidence type="ECO:0000259" key="15">
    <source>
        <dbReference type="PROSITE" id="PS50836"/>
    </source>
</evidence>
<dbReference type="SMART" id="SM00665">
    <property type="entry name" value="B561"/>
    <property type="match status" value="1"/>
</dbReference>
<dbReference type="Gene3D" id="1.20.120.1770">
    <property type="match status" value="1"/>
</dbReference>
<organism evidence="17">
    <name type="scientific">Ananas comosus var. bracteatus</name>
    <name type="common">red pineapple</name>
    <dbReference type="NCBI Taxonomy" id="296719"/>
    <lineage>
        <taxon>Eukaryota</taxon>
        <taxon>Viridiplantae</taxon>
        <taxon>Streptophyta</taxon>
        <taxon>Embryophyta</taxon>
        <taxon>Tracheophyta</taxon>
        <taxon>Spermatophyta</taxon>
        <taxon>Magnoliopsida</taxon>
        <taxon>Liliopsida</taxon>
        <taxon>Poales</taxon>
        <taxon>Bromeliaceae</taxon>
        <taxon>Bromelioideae</taxon>
        <taxon>Ananas</taxon>
    </lineage>
</organism>
<feature type="binding site" description="axial binding residue" evidence="11">
    <location>
        <position position="323"/>
    </location>
    <ligand>
        <name>heme b</name>
        <dbReference type="ChEBI" id="CHEBI:60344"/>
        <label>1</label>
    </ligand>
    <ligandPart>
        <name>Fe</name>
        <dbReference type="ChEBI" id="CHEBI:18248"/>
    </ligandPart>
</feature>
<feature type="binding site" description="axial binding residue" evidence="11">
    <location>
        <position position="287"/>
    </location>
    <ligand>
        <name>heme b</name>
        <dbReference type="ChEBI" id="CHEBI:60344"/>
        <label>1</label>
    </ligand>
    <ligandPart>
        <name>Fe</name>
        <dbReference type="ChEBI" id="CHEBI:18248"/>
    </ligandPart>
</feature>
<dbReference type="InterPro" id="IPR005018">
    <property type="entry name" value="DOMON_domain"/>
</dbReference>
<evidence type="ECO:0000313" key="17">
    <source>
        <dbReference type="EMBL" id="CAD1837706.1"/>
    </source>
</evidence>
<dbReference type="PANTHER" id="PTHR23130:SF167">
    <property type="entry name" value="CYTOCHROME B561 AND DOMON DOMAIN-CONTAINING PROTEIN"/>
    <property type="match status" value="1"/>
</dbReference>
<keyword evidence="11" id="KW-0408">Iron</keyword>
<protein>
    <recommendedName>
        <fullName evidence="10">Cytochrome b561 and DOMON domain-containing protein</fullName>
    </recommendedName>
</protein>
<keyword evidence="8 10" id="KW-0472">Membrane</keyword>
<dbReference type="PROSITE" id="PS50939">
    <property type="entry name" value="CYTOCHROME_B561"/>
    <property type="match status" value="1"/>
</dbReference>
<evidence type="ECO:0000256" key="14">
    <source>
        <dbReference type="SAM" id="SignalP"/>
    </source>
</evidence>
<evidence type="ECO:0000256" key="4">
    <source>
        <dbReference type="ARBA" id="ARBA00022723"/>
    </source>
</evidence>
<comment type="cofactor">
    <cofactor evidence="10">
        <name>heme b</name>
        <dbReference type="ChEBI" id="CHEBI:60344"/>
    </cofactor>
    <text evidence="10">Binds 2 heme b groups non-covalently.</text>
</comment>
<keyword evidence="4 11" id="KW-0479">Metal-binding</keyword>
<dbReference type="CDD" id="cd08760">
    <property type="entry name" value="Cyt_b561_FRRS1_like"/>
    <property type="match status" value="1"/>
</dbReference>
<dbReference type="Pfam" id="PF03188">
    <property type="entry name" value="Cytochrom_B561"/>
    <property type="match status" value="1"/>
</dbReference>
<feature type="chain" id="PRO_5027648900" description="Cytochrome b561 and DOMON domain-containing protein" evidence="14">
    <location>
        <begin position="33"/>
        <end position="406"/>
    </location>
</feature>
<accession>A0A6V7Q443</accession>
<evidence type="ECO:0000256" key="6">
    <source>
        <dbReference type="ARBA" id="ARBA00022982"/>
    </source>
</evidence>
<evidence type="ECO:0000256" key="7">
    <source>
        <dbReference type="ARBA" id="ARBA00022989"/>
    </source>
</evidence>
<evidence type="ECO:0000256" key="5">
    <source>
        <dbReference type="ARBA" id="ARBA00022729"/>
    </source>
</evidence>
<feature type="transmembrane region" description="Helical" evidence="13">
    <location>
        <begin position="217"/>
        <end position="237"/>
    </location>
</feature>
<evidence type="ECO:0000256" key="12">
    <source>
        <dbReference type="SAM" id="MobiDB-lite"/>
    </source>
</evidence>
<feature type="binding site" description="axial binding residue" evidence="11">
    <location>
        <position position="218"/>
    </location>
    <ligand>
        <name>heme b</name>
        <dbReference type="ChEBI" id="CHEBI:60344"/>
        <label>1</label>
    </ligand>
    <ligandPart>
        <name>Fe</name>
        <dbReference type="ChEBI" id="CHEBI:18248"/>
    </ligandPart>
</feature>
<dbReference type="PROSITE" id="PS50836">
    <property type="entry name" value="DOMON"/>
    <property type="match status" value="1"/>
</dbReference>
<evidence type="ECO:0000256" key="2">
    <source>
        <dbReference type="ARBA" id="ARBA00022448"/>
    </source>
</evidence>
<keyword evidence="5 14" id="KW-0732">Signal</keyword>
<feature type="transmembrane region" description="Helical" evidence="13">
    <location>
        <begin position="249"/>
        <end position="270"/>
    </location>
</feature>
<feature type="signal peptide" evidence="14">
    <location>
        <begin position="1"/>
        <end position="32"/>
    </location>
</feature>
<evidence type="ECO:0000256" key="8">
    <source>
        <dbReference type="ARBA" id="ARBA00023136"/>
    </source>
</evidence>
<keyword evidence="2 10" id="KW-0813">Transport</keyword>
<feature type="domain" description="DOMON" evidence="15">
    <location>
        <begin position="55"/>
        <end position="172"/>
    </location>
</feature>
<dbReference type="PIRSF" id="PIRSF037471">
    <property type="entry name" value="UCP037471"/>
    <property type="match status" value="1"/>
</dbReference>